<dbReference type="AlphaFoldDB" id="A0AA40KAQ8"/>
<comment type="caution">
    <text evidence="2">The sequence shown here is derived from an EMBL/GenBank/DDBJ whole genome shotgun (WGS) entry which is preliminary data.</text>
</comment>
<sequence length="194" mass="20505">MGFITNFAVLATALVPTLVLAAPPSIPTISKLTFSGPGCTQGSNLKWSGNLDELTVRYSEFAARNPGDGTSNCQIHIQTTGGTAGWQYALKSTELKGSASLDAGATLTVFTSVYFSEDASNTATVSSSLANTEKKTIGGDVRVFSDFSSKPIWSACNSDGGTGLFHVNTRGALTDAKSTFNANTQTWELKWRRC</sequence>
<accession>A0AA40KAQ8</accession>
<keyword evidence="1" id="KW-0732">Signal</keyword>
<dbReference type="Pfam" id="PF14273">
    <property type="entry name" value="DUF4360"/>
    <property type="match status" value="1"/>
</dbReference>
<keyword evidence="3" id="KW-1185">Reference proteome</keyword>
<evidence type="ECO:0000313" key="2">
    <source>
        <dbReference type="EMBL" id="KAK0751787.1"/>
    </source>
</evidence>
<proteinExistence type="predicted"/>
<gene>
    <name evidence="2" type="ORF">B0T18DRAFT_317207</name>
</gene>
<feature type="chain" id="PRO_5041242239" description="Secreted protein" evidence="1">
    <location>
        <begin position="22"/>
        <end position="194"/>
    </location>
</feature>
<dbReference type="EMBL" id="JAUKUD010000002">
    <property type="protein sequence ID" value="KAK0751787.1"/>
    <property type="molecule type" value="Genomic_DNA"/>
</dbReference>
<name>A0AA40KAQ8_9PEZI</name>
<organism evidence="2 3">
    <name type="scientific">Schizothecium vesticola</name>
    <dbReference type="NCBI Taxonomy" id="314040"/>
    <lineage>
        <taxon>Eukaryota</taxon>
        <taxon>Fungi</taxon>
        <taxon>Dikarya</taxon>
        <taxon>Ascomycota</taxon>
        <taxon>Pezizomycotina</taxon>
        <taxon>Sordariomycetes</taxon>
        <taxon>Sordariomycetidae</taxon>
        <taxon>Sordariales</taxon>
        <taxon>Schizotheciaceae</taxon>
        <taxon>Schizothecium</taxon>
    </lineage>
</organism>
<reference evidence="2" key="1">
    <citation type="submission" date="2023-06" db="EMBL/GenBank/DDBJ databases">
        <title>Genome-scale phylogeny and comparative genomics of the fungal order Sordariales.</title>
        <authorList>
            <consortium name="Lawrence Berkeley National Laboratory"/>
            <person name="Hensen N."/>
            <person name="Bonometti L."/>
            <person name="Westerberg I."/>
            <person name="Brannstrom I.O."/>
            <person name="Guillou S."/>
            <person name="Cros-Aarteil S."/>
            <person name="Calhoun S."/>
            <person name="Haridas S."/>
            <person name="Kuo A."/>
            <person name="Mondo S."/>
            <person name="Pangilinan J."/>
            <person name="Riley R."/>
            <person name="LaButti K."/>
            <person name="Andreopoulos B."/>
            <person name="Lipzen A."/>
            <person name="Chen C."/>
            <person name="Yanf M."/>
            <person name="Daum C."/>
            <person name="Ng V."/>
            <person name="Clum A."/>
            <person name="Steindorff A."/>
            <person name="Ohm R."/>
            <person name="Martin F."/>
            <person name="Silar P."/>
            <person name="Natvig D."/>
            <person name="Lalanne C."/>
            <person name="Gautier V."/>
            <person name="Ament-velasquez S.L."/>
            <person name="Kruys A."/>
            <person name="Hutchinson M.I."/>
            <person name="Powell A.J."/>
            <person name="Barry K."/>
            <person name="Miller A.N."/>
            <person name="Grigoriev I.V."/>
            <person name="Debuchy R."/>
            <person name="Gladieux P."/>
            <person name="Thoren M.H."/>
            <person name="Johannesson H."/>
        </authorList>
    </citation>
    <scope>NUCLEOTIDE SEQUENCE</scope>
    <source>
        <strain evidence="2">SMH3187-1</strain>
    </source>
</reference>
<protein>
    <recommendedName>
        <fullName evidence="4">Secreted protein</fullName>
    </recommendedName>
</protein>
<dbReference type="Proteomes" id="UP001172155">
    <property type="component" value="Unassembled WGS sequence"/>
</dbReference>
<evidence type="ECO:0000313" key="3">
    <source>
        <dbReference type="Proteomes" id="UP001172155"/>
    </source>
</evidence>
<feature type="signal peptide" evidence="1">
    <location>
        <begin position="1"/>
        <end position="21"/>
    </location>
</feature>
<dbReference type="InterPro" id="IPR025649">
    <property type="entry name" value="DUF4360"/>
</dbReference>
<evidence type="ECO:0008006" key="4">
    <source>
        <dbReference type="Google" id="ProtNLM"/>
    </source>
</evidence>
<evidence type="ECO:0000256" key="1">
    <source>
        <dbReference type="SAM" id="SignalP"/>
    </source>
</evidence>
<dbReference type="PANTHER" id="PTHR38847:SF1">
    <property type="entry name" value="PSEUDOURIDINE SYNTHASE RSUA_RLUA-LIKE DOMAIN-CONTAINING PROTEIN"/>
    <property type="match status" value="1"/>
</dbReference>
<dbReference type="PANTHER" id="PTHR38847">
    <property type="match status" value="1"/>
</dbReference>